<evidence type="ECO:0000313" key="8">
    <source>
        <dbReference type="Proteomes" id="UP000030645"/>
    </source>
</evidence>
<dbReference type="eggNOG" id="ENOG502S6K9">
    <property type="taxonomic scope" value="Eukaryota"/>
</dbReference>
<accession>W9R3A7</accession>
<reference evidence="8" key="1">
    <citation type="submission" date="2013-01" db="EMBL/GenBank/DDBJ databases">
        <title>Draft Genome Sequence of a Mulberry Tree, Morus notabilis C.K. Schneid.</title>
        <authorList>
            <person name="He N."/>
            <person name="Zhao S."/>
        </authorList>
    </citation>
    <scope>NUCLEOTIDE SEQUENCE</scope>
</reference>
<feature type="signal peptide" evidence="6">
    <location>
        <begin position="1"/>
        <end position="23"/>
    </location>
</feature>
<comment type="similarity">
    <text evidence="2">Belongs to the plant self-incompatibility (S1) protein family.</text>
</comment>
<keyword evidence="8" id="KW-1185">Reference proteome</keyword>
<evidence type="ECO:0000256" key="6">
    <source>
        <dbReference type="SAM" id="SignalP"/>
    </source>
</evidence>
<dbReference type="InterPro" id="IPR010264">
    <property type="entry name" value="Self-incomp_S1"/>
</dbReference>
<keyword evidence="5 6" id="KW-0732">Signal</keyword>
<dbReference type="Pfam" id="PF05938">
    <property type="entry name" value="Self-incomp_S1"/>
    <property type="match status" value="1"/>
</dbReference>
<protein>
    <recommendedName>
        <fullName evidence="9">S-protein homolog</fullName>
    </recommendedName>
</protein>
<feature type="chain" id="PRO_5004932322" description="S-protein homolog" evidence="6">
    <location>
        <begin position="24"/>
        <end position="140"/>
    </location>
</feature>
<dbReference type="GO" id="GO:0060320">
    <property type="term" value="P:rejection of self pollen"/>
    <property type="evidence" value="ECO:0007669"/>
    <property type="project" value="UniProtKB-KW"/>
</dbReference>
<evidence type="ECO:0000256" key="3">
    <source>
        <dbReference type="ARBA" id="ARBA00022471"/>
    </source>
</evidence>
<sequence length="140" mass="16653">MTTQIFFFITLLVLTTFFTTTLASHDHDHDQDHHNPPLATVHITNILPQKNNPMKIRCNSNKKYFGYKTLACGEDYKWIAEERDLYFCEALWGRFMASWHAFQPKRDIGQQSVFWLVKQNGFFLSWDNSTWVKKSIWETE</sequence>
<name>W9R3A7_9ROSA</name>
<evidence type="ECO:0000256" key="2">
    <source>
        <dbReference type="ARBA" id="ARBA00005581"/>
    </source>
</evidence>
<keyword evidence="4" id="KW-0964">Secreted</keyword>
<evidence type="ECO:0000256" key="4">
    <source>
        <dbReference type="ARBA" id="ARBA00022525"/>
    </source>
</evidence>
<dbReference type="Proteomes" id="UP000030645">
    <property type="component" value="Unassembled WGS sequence"/>
</dbReference>
<dbReference type="EMBL" id="KE344546">
    <property type="protein sequence ID" value="EXB66393.1"/>
    <property type="molecule type" value="Genomic_DNA"/>
</dbReference>
<gene>
    <name evidence="7" type="ORF">L484_008283</name>
</gene>
<organism evidence="7 8">
    <name type="scientific">Morus notabilis</name>
    <dbReference type="NCBI Taxonomy" id="981085"/>
    <lineage>
        <taxon>Eukaryota</taxon>
        <taxon>Viridiplantae</taxon>
        <taxon>Streptophyta</taxon>
        <taxon>Embryophyta</taxon>
        <taxon>Tracheophyta</taxon>
        <taxon>Spermatophyta</taxon>
        <taxon>Magnoliopsida</taxon>
        <taxon>eudicotyledons</taxon>
        <taxon>Gunneridae</taxon>
        <taxon>Pentapetalae</taxon>
        <taxon>rosids</taxon>
        <taxon>fabids</taxon>
        <taxon>Rosales</taxon>
        <taxon>Moraceae</taxon>
        <taxon>Moreae</taxon>
        <taxon>Morus</taxon>
    </lineage>
</organism>
<evidence type="ECO:0000256" key="1">
    <source>
        <dbReference type="ARBA" id="ARBA00004613"/>
    </source>
</evidence>
<dbReference type="PANTHER" id="PTHR35630">
    <property type="entry name" value="LEGUMINOSIN GROUP486 SECRETED PEPTIDE"/>
    <property type="match status" value="1"/>
</dbReference>
<keyword evidence="3" id="KW-0713">Self-incompatibility</keyword>
<evidence type="ECO:0000313" key="7">
    <source>
        <dbReference type="EMBL" id="EXB66393.1"/>
    </source>
</evidence>
<comment type="subcellular location">
    <subcellularLocation>
        <location evidence="1">Secreted</location>
    </subcellularLocation>
</comment>
<evidence type="ECO:0000256" key="5">
    <source>
        <dbReference type="ARBA" id="ARBA00022729"/>
    </source>
</evidence>
<dbReference type="PANTHER" id="PTHR35630:SF1">
    <property type="entry name" value="LEGUMINOSIN GROUP486 SECRETED PEPTIDE"/>
    <property type="match status" value="1"/>
</dbReference>
<evidence type="ECO:0008006" key="9">
    <source>
        <dbReference type="Google" id="ProtNLM"/>
    </source>
</evidence>
<dbReference type="GO" id="GO:0005576">
    <property type="term" value="C:extracellular region"/>
    <property type="evidence" value="ECO:0007669"/>
    <property type="project" value="UniProtKB-SubCell"/>
</dbReference>
<proteinExistence type="inferred from homology"/>
<dbReference type="AlphaFoldDB" id="W9R3A7"/>